<dbReference type="EMBL" id="JAAIUW010000010">
    <property type="protein sequence ID" value="KAF7811660.1"/>
    <property type="molecule type" value="Genomic_DNA"/>
</dbReference>
<evidence type="ECO:0000313" key="2">
    <source>
        <dbReference type="EMBL" id="KAF7811660.1"/>
    </source>
</evidence>
<proteinExistence type="predicted"/>
<comment type="caution">
    <text evidence="2">The sequence shown here is derived from an EMBL/GenBank/DDBJ whole genome shotgun (WGS) entry which is preliminary data.</text>
</comment>
<feature type="compositionally biased region" description="Basic and acidic residues" evidence="1">
    <location>
        <begin position="120"/>
        <end position="137"/>
    </location>
</feature>
<reference evidence="2" key="1">
    <citation type="submission" date="2020-09" db="EMBL/GenBank/DDBJ databases">
        <title>Genome-Enabled Discovery of Anthraquinone Biosynthesis in Senna tora.</title>
        <authorList>
            <person name="Kang S.-H."/>
            <person name="Pandey R.P."/>
            <person name="Lee C.-M."/>
            <person name="Sim J.-S."/>
            <person name="Jeong J.-T."/>
            <person name="Choi B.-S."/>
            <person name="Jung M."/>
            <person name="Ginzburg D."/>
            <person name="Zhao K."/>
            <person name="Won S.Y."/>
            <person name="Oh T.-J."/>
            <person name="Yu Y."/>
            <person name="Kim N.-H."/>
            <person name="Lee O.R."/>
            <person name="Lee T.-H."/>
            <person name="Bashyal P."/>
            <person name="Kim T.-S."/>
            <person name="Lee W.-H."/>
            <person name="Kawkins C."/>
            <person name="Kim C.-K."/>
            <person name="Kim J.S."/>
            <person name="Ahn B.O."/>
            <person name="Rhee S.Y."/>
            <person name="Sohng J.K."/>
        </authorList>
    </citation>
    <scope>NUCLEOTIDE SEQUENCE</scope>
    <source>
        <tissue evidence="2">Leaf</tissue>
    </source>
</reference>
<dbReference type="Proteomes" id="UP000634136">
    <property type="component" value="Unassembled WGS sequence"/>
</dbReference>
<evidence type="ECO:0000313" key="3">
    <source>
        <dbReference type="Proteomes" id="UP000634136"/>
    </source>
</evidence>
<organism evidence="2 3">
    <name type="scientific">Senna tora</name>
    <dbReference type="NCBI Taxonomy" id="362788"/>
    <lineage>
        <taxon>Eukaryota</taxon>
        <taxon>Viridiplantae</taxon>
        <taxon>Streptophyta</taxon>
        <taxon>Embryophyta</taxon>
        <taxon>Tracheophyta</taxon>
        <taxon>Spermatophyta</taxon>
        <taxon>Magnoliopsida</taxon>
        <taxon>eudicotyledons</taxon>
        <taxon>Gunneridae</taxon>
        <taxon>Pentapetalae</taxon>
        <taxon>rosids</taxon>
        <taxon>fabids</taxon>
        <taxon>Fabales</taxon>
        <taxon>Fabaceae</taxon>
        <taxon>Caesalpinioideae</taxon>
        <taxon>Cassia clade</taxon>
        <taxon>Senna</taxon>
    </lineage>
</organism>
<accession>A0A834SWS7</accession>
<sequence length="137" mass="16047">MIVEPPFPMTEPAAAFDTRNLTYVDLSIESGRSKHNARVRNHELTQRKQIGSDTLRRGIGSRRNWFPEPGSLWRRHIGRFRRLHYPSISLSFGLKAIHRYIGERKQQFKTIRTNSNILEKNPESTKSEGREIEYRNG</sequence>
<evidence type="ECO:0000256" key="1">
    <source>
        <dbReference type="SAM" id="MobiDB-lite"/>
    </source>
</evidence>
<name>A0A834SWS7_9FABA</name>
<feature type="region of interest" description="Disordered" evidence="1">
    <location>
        <begin position="113"/>
        <end position="137"/>
    </location>
</feature>
<keyword evidence="3" id="KW-1185">Reference proteome</keyword>
<protein>
    <submittedName>
        <fullName evidence="2">Protein BTR1</fullName>
    </submittedName>
</protein>
<dbReference type="AlphaFoldDB" id="A0A834SWS7"/>
<gene>
    <name evidence="2" type="ORF">G2W53_032636</name>
</gene>